<reference evidence="8" key="1">
    <citation type="journal article" date="2023" name="Mol. Phylogenet. Evol.">
        <title>Genome-scale phylogeny and comparative genomics of the fungal order Sordariales.</title>
        <authorList>
            <person name="Hensen N."/>
            <person name="Bonometti L."/>
            <person name="Westerberg I."/>
            <person name="Brannstrom I.O."/>
            <person name="Guillou S."/>
            <person name="Cros-Aarteil S."/>
            <person name="Calhoun S."/>
            <person name="Haridas S."/>
            <person name="Kuo A."/>
            <person name="Mondo S."/>
            <person name="Pangilinan J."/>
            <person name="Riley R."/>
            <person name="LaButti K."/>
            <person name="Andreopoulos B."/>
            <person name="Lipzen A."/>
            <person name="Chen C."/>
            <person name="Yan M."/>
            <person name="Daum C."/>
            <person name="Ng V."/>
            <person name="Clum A."/>
            <person name="Steindorff A."/>
            <person name="Ohm R.A."/>
            <person name="Martin F."/>
            <person name="Silar P."/>
            <person name="Natvig D.O."/>
            <person name="Lalanne C."/>
            <person name="Gautier V."/>
            <person name="Ament-Velasquez S.L."/>
            <person name="Kruys A."/>
            <person name="Hutchinson M.I."/>
            <person name="Powell A.J."/>
            <person name="Barry K."/>
            <person name="Miller A.N."/>
            <person name="Grigoriev I.V."/>
            <person name="Debuchy R."/>
            <person name="Gladieux P."/>
            <person name="Hiltunen Thoren M."/>
            <person name="Johannesson H."/>
        </authorList>
    </citation>
    <scope>NUCLEOTIDE SEQUENCE [LARGE SCALE GENOMIC DNA]</scope>
    <source>
        <strain evidence="8">CBS 284.82</strain>
    </source>
</reference>
<feature type="domain" description="NmrA-like" evidence="6">
    <location>
        <begin position="151"/>
        <end position="286"/>
    </location>
</feature>
<evidence type="ECO:0000256" key="1">
    <source>
        <dbReference type="ARBA" id="ARBA00005107"/>
    </source>
</evidence>
<evidence type="ECO:0000256" key="3">
    <source>
        <dbReference type="ARBA" id="ARBA00022589"/>
    </source>
</evidence>
<dbReference type="InterPro" id="IPR008030">
    <property type="entry name" value="NmrA-like"/>
</dbReference>
<dbReference type="PANTHER" id="PTHR43162">
    <property type="match status" value="1"/>
</dbReference>
<comment type="similarity">
    <text evidence="2">Belongs to the fgaFS/easG family.</text>
</comment>
<dbReference type="AlphaFoldDB" id="A0AAN6PBN9"/>
<evidence type="ECO:0000259" key="6">
    <source>
        <dbReference type="Pfam" id="PF05368"/>
    </source>
</evidence>
<dbReference type="NCBIfam" id="TIGR03649">
    <property type="entry name" value="ergot_EASG"/>
    <property type="match status" value="1"/>
</dbReference>
<proteinExistence type="inferred from homology"/>
<protein>
    <recommendedName>
        <fullName evidence="6">NmrA-like domain-containing protein</fullName>
    </recommendedName>
</protein>
<dbReference type="Gene3D" id="3.40.50.720">
    <property type="entry name" value="NAD(P)-binding Rossmann-like Domain"/>
    <property type="match status" value="1"/>
</dbReference>
<dbReference type="PANTHER" id="PTHR43162:SF1">
    <property type="entry name" value="PRESTALK A DIFFERENTIATION PROTEIN A"/>
    <property type="match status" value="1"/>
</dbReference>
<dbReference type="GO" id="GO:0016491">
    <property type="term" value="F:oxidoreductase activity"/>
    <property type="evidence" value="ECO:0007669"/>
    <property type="project" value="UniProtKB-KW"/>
</dbReference>
<name>A0AAN6PBN9_9PEZI</name>
<dbReference type="GO" id="GO:0009820">
    <property type="term" value="P:alkaloid metabolic process"/>
    <property type="evidence" value="ECO:0007669"/>
    <property type="project" value="UniProtKB-KW"/>
</dbReference>
<comment type="caution">
    <text evidence="7">The sequence shown here is derived from an EMBL/GenBank/DDBJ whole genome shotgun (WGS) entry which is preliminary data.</text>
</comment>
<dbReference type="Proteomes" id="UP001303115">
    <property type="component" value="Unassembled WGS sequence"/>
</dbReference>
<dbReference type="Gene3D" id="3.90.25.10">
    <property type="entry name" value="UDP-galactose 4-epimerase, domain 1"/>
    <property type="match status" value="1"/>
</dbReference>
<accession>A0AAN6PBN9</accession>
<evidence type="ECO:0000313" key="8">
    <source>
        <dbReference type="Proteomes" id="UP001303115"/>
    </source>
</evidence>
<dbReference type="InterPro" id="IPR036291">
    <property type="entry name" value="NAD(P)-bd_dom_sf"/>
</dbReference>
<dbReference type="EMBL" id="MU854445">
    <property type="protein sequence ID" value="KAK4035388.1"/>
    <property type="molecule type" value="Genomic_DNA"/>
</dbReference>
<dbReference type="InterPro" id="IPR019901">
    <property type="entry name" value="Ergot_alkaloid_biosynthesis"/>
</dbReference>
<dbReference type="Pfam" id="PF05368">
    <property type="entry name" value="NmrA"/>
    <property type="match status" value="1"/>
</dbReference>
<comment type="pathway">
    <text evidence="1">Alkaloid biosynthesis; ergot alkaloid biosynthesis.</text>
</comment>
<dbReference type="InterPro" id="IPR051604">
    <property type="entry name" value="Ergot_Alk_Oxidoreductase"/>
</dbReference>
<evidence type="ECO:0000256" key="2">
    <source>
        <dbReference type="ARBA" id="ARBA00005372"/>
    </source>
</evidence>
<gene>
    <name evidence="7" type="ORF">C8A01DRAFT_38126</name>
</gene>
<keyword evidence="8" id="KW-1185">Reference proteome</keyword>
<keyword evidence="4" id="KW-0560">Oxidoreductase</keyword>
<dbReference type="SUPFAM" id="SSF51735">
    <property type="entry name" value="NAD(P)-binding Rossmann-fold domains"/>
    <property type="match status" value="1"/>
</dbReference>
<evidence type="ECO:0000256" key="4">
    <source>
        <dbReference type="ARBA" id="ARBA00023002"/>
    </source>
</evidence>
<feature type="compositionally biased region" description="Low complexity" evidence="5">
    <location>
        <begin position="40"/>
        <end position="56"/>
    </location>
</feature>
<sequence length="328" mass="35830">MSTPNPQPAILVLGGTGTVGSRIVEQLSASSHPHRILVASRNGSTNNSTTTTPSDPESSRRGNTKVQQVPFDWHNRDTWSNPFSLCTATATTTTPPTRITAIYLIAPPSLDADRLMTEFVDFARQQPHGVRRFVLQSASSIEVGGPAMGKVHAYLRELGEQGEVEWACLRPTWFQQNFGDQPTHLKGIREESKVYSATGKGKIPWVSADDIAAVAVRALTDREAPNTEYMVLGPELLSYDEIAAILSEVLGRTIAHVDLTPAELEKRHQGFGMPENYAKMMSAMDTSIKLGAENRTNDVILAVTGAAPRKFKDFAESIKEVWETGGEL</sequence>
<evidence type="ECO:0000256" key="5">
    <source>
        <dbReference type="SAM" id="MobiDB-lite"/>
    </source>
</evidence>
<keyword evidence="3" id="KW-0017">Alkaloid metabolism</keyword>
<evidence type="ECO:0000313" key="7">
    <source>
        <dbReference type="EMBL" id="KAK4035388.1"/>
    </source>
</evidence>
<organism evidence="7 8">
    <name type="scientific">Parachaetomium inaequale</name>
    <dbReference type="NCBI Taxonomy" id="2588326"/>
    <lineage>
        <taxon>Eukaryota</taxon>
        <taxon>Fungi</taxon>
        <taxon>Dikarya</taxon>
        <taxon>Ascomycota</taxon>
        <taxon>Pezizomycotina</taxon>
        <taxon>Sordariomycetes</taxon>
        <taxon>Sordariomycetidae</taxon>
        <taxon>Sordariales</taxon>
        <taxon>Chaetomiaceae</taxon>
        <taxon>Parachaetomium</taxon>
    </lineage>
</organism>
<feature type="region of interest" description="Disordered" evidence="5">
    <location>
        <begin position="38"/>
        <end position="65"/>
    </location>
</feature>